<dbReference type="Proteomes" id="UP000672934">
    <property type="component" value="Unassembled WGS sequence"/>
</dbReference>
<evidence type="ECO:0000313" key="1">
    <source>
        <dbReference type="EMBL" id="CAG2137002.1"/>
    </source>
</evidence>
<protein>
    <submittedName>
        <fullName evidence="1">Uncharacterized protein</fullName>
    </submittedName>
</protein>
<sequence length="89" mass="9395">MQIASMLHESQRIAFAGLPAAAATGPLAGAQENQRQCHARLSRNIYCLSIDTVIAASQPAMLWTPLAASQAGERKLNTRAAASACRFVA</sequence>
<dbReference type="EMBL" id="CAJPUY010000005">
    <property type="protein sequence ID" value="CAG2137002.1"/>
    <property type="molecule type" value="Genomic_DNA"/>
</dbReference>
<dbReference type="RefSeq" id="WP_211946743.1">
    <property type="nucleotide sequence ID" value="NZ_CAJPUY010000005.1"/>
</dbReference>
<name>A0A916MX28_9BURK</name>
<reference evidence="1" key="1">
    <citation type="submission" date="2021-03" db="EMBL/GenBank/DDBJ databases">
        <authorList>
            <person name="Peeters C."/>
        </authorList>
    </citation>
    <scope>NUCLEOTIDE SEQUENCE</scope>
    <source>
        <strain evidence="1">LMG 31506</strain>
    </source>
</reference>
<proteinExistence type="predicted"/>
<comment type="caution">
    <text evidence="1">The sequence shown here is derived from an EMBL/GenBank/DDBJ whole genome shotgun (WGS) entry which is preliminary data.</text>
</comment>
<accession>A0A916MX28</accession>
<keyword evidence="2" id="KW-1185">Reference proteome</keyword>
<dbReference type="AlphaFoldDB" id="A0A916MX28"/>
<gene>
    <name evidence="1" type="ORF">LMG31506_01768</name>
</gene>
<organism evidence="1 2">
    <name type="scientific">Cupriavidus yeoncheonensis</name>
    <dbReference type="NCBI Taxonomy" id="1462994"/>
    <lineage>
        <taxon>Bacteria</taxon>
        <taxon>Pseudomonadati</taxon>
        <taxon>Pseudomonadota</taxon>
        <taxon>Betaproteobacteria</taxon>
        <taxon>Burkholderiales</taxon>
        <taxon>Burkholderiaceae</taxon>
        <taxon>Cupriavidus</taxon>
    </lineage>
</organism>
<evidence type="ECO:0000313" key="2">
    <source>
        <dbReference type="Proteomes" id="UP000672934"/>
    </source>
</evidence>